<dbReference type="InterPro" id="IPR038063">
    <property type="entry name" value="Transpep_catalytic_dom"/>
</dbReference>
<evidence type="ECO:0000256" key="7">
    <source>
        <dbReference type="ARBA" id="ARBA00023136"/>
    </source>
</evidence>
<dbReference type="FunFam" id="2.40.440.10:FF:000005">
    <property type="entry name" value="L,D-transpeptidase 2"/>
    <property type="match status" value="1"/>
</dbReference>
<dbReference type="GO" id="GO:0008360">
    <property type="term" value="P:regulation of cell shape"/>
    <property type="evidence" value="ECO:0007669"/>
    <property type="project" value="UniProtKB-UniRule"/>
</dbReference>
<evidence type="ECO:0000256" key="5">
    <source>
        <dbReference type="ARBA" id="ARBA00022960"/>
    </source>
</evidence>
<dbReference type="PROSITE" id="PS52029">
    <property type="entry name" value="LD_TPASE"/>
    <property type="match status" value="1"/>
</dbReference>
<dbReference type="EMBL" id="WUEK01000019">
    <property type="protein sequence ID" value="MXG92150.1"/>
    <property type="molecule type" value="Genomic_DNA"/>
</dbReference>
<accession>A0A6L7F4J2</accession>
<keyword evidence="8" id="KW-0564">Palmitate</keyword>
<feature type="chain" id="PRO_5027100656" evidence="15">
    <location>
        <begin position="29"/>
        <end position="419"/>
    </location>
</feature>
<dbReference type="GO" id="GO:0018104">
    <property type="term" value="P:peptidoglycan-protein cross-linking"/>
    <property type="evidence" value="ECO:0007669"/>
    <property type="project" value="TreeGrafter"/>
</dbReference>
<organism evidence="17 18">
    <name type="scientific">Nocardioides flavescens</name>
    <dbReference type="NCBI Taxonomy" id="2691959"/>
    <lineage>
        <taxon>Bacteria</taxon>
        <taxon>Bacillati</taxon>
        <taxon>Actinomycetota</taxon>
        <taxon>Actinomycetes</taxon>
        <taxon>Propionibacteriales</taxon>
        <taxon>Nocardioidaceae</taxon>
        <taxon>Nocardioides</taxon>
    </lineage>
</organism>
<keyword evidence="7" id="KW-0472">Membrane</keyword>
<evidence type="ECO:0000256" key="12">
    <source>
        <dbReference type="ARBA" id="ARBA00060592"/>
    </source>
</evidence>
<evidence type="ECO:0000256" key="1">
    <source>
        <dbReference type="ARBA" id="ARBA00004752"/>
    </source>
</evidence>
<dbReference type="CDD" id="cd16913">
    <property type="entry name" value="YkuD_like"/>
    <property type="match status" value="1"/>
</dbReference>
<evidence type="ECO:0000313" key="18">
    <source>
        <dbReference type="Proteomes" id="UP000473325"/>
    </source>
</evidence>
<dbReference type="Pfam" id="PF17964">
    <property type="entry name" value="Big_10"/>
    <property type="match status" value="1"/>
</dbReference>
<evidence type="ECO:0000313" key="17">
    <source>
        <dbReference type="EMBL" id="MXG92150.1"/>
    </source>
</evidence>
<evidence type="ECO:0000256" key="9">
    <source>
        <dbReference type="ARBA" id="ARBA00023288"/>
    </source>
</evidence>
<evidence type="ECO:0000256" key="3">
    <source>
        <dbReference type="ARBA" id="ARBA00022679"/>
    </source>
</evidence>
<dbReference type="InterPro" id="IPR005490">
    <property type="entry name" value="LD_TPept_cat_dom"/>
</dbReference>
<comment type="pathway">
    <text evidence="12">Glycan biosynthesis.</text>
</comment>
<evidence type="ECO:0000256" key="13">
    <source>
        <dbReference type="PROSITE-ProRule" id="PRU01373"/>
    </source>
</evidence>
<feature type="compositionally biased region" description="Low complexity" evidence="14">
    <location>
        <begin position="46"/>
        <end position="60"/>
    </location>
</feature>
<dbReference type="InterPro" id="IPR050979">
    <property type="entry name" value="LD-transpeptidase"/>
</dbReference>
<keyword evidence="9" id="KW-0449">Lipoprotein</keyword>
<feature type="active site" description="Nucleophile" evidence="13">
    <location>
        <position position="367"/>
    </location>
</feature>
<evidence type="ECO:0000259" key="16">
    <source>
        <dbReference type="PROSITE" id="PS52029"/>
    </source>
</evidence>
<sequence>MSQRRPAHRLRGLVALSALLLGASVLTACDNGPDIAGGGSAQETAGLSSGSESSNGASSGDDTTDGPNADVDVNVERNATDVPVDTELTVTAKDGTLQAVSVSGSGDVGTLDGELAGDGSGWKAGDLLEPGTTYTVRSSLEDPDGETVTRRQKFTTQALSLDEQTYPSVAPLPGETVGVGMPVIVTFDLPVTDKAAFEKRMHVTSSPQQIGSWRWISDTEAHYRPKTYWQAGTTVDVDVDVNGVDAGDGVYGQESRDVSFEVGDANIYEVNMKTDQMKVTSNGQLLRTIPITTGEQPKFTTRSGVKVIIEKFESKDMNSETVGITGADAYNIAGVKWAMRLTYSGEFIHAAPWSVASQGHANVSHGCTGMSTEDADWLYHMTKRGDVVDYTGTDRSIEPGNGYDDWNVSWRDYKAGSAL</sequence>
<dbReference type="GO" id="GO:0071972">
    <property type="term" value="F:peptidoglycan L,D-transpeptidase activity"/>
    <property type="evidence" value="ECO:0007669"/>
    <property type="project" value="TreeGrafter"/>
</dbReference>
<dbReference type="GO" id="GO:0071555">
    <property type="term" value="P:cell wall organization"/>
    <property type="evidence" value="ECO:0007669"/>
    <property type="project" value="UniProtKB-UniRule"/>
</dbReference>
<reference evidence="17 18" key="1">
    <citation type="submission" date="2019-12" db="EMBL/GenBank/DDBJ databases">
        <authorList>
            <person name="Kun Z."/>
        </authorList>
    </citation>
    <scope>NUCLEOTIDE SEQUENCE [LARGE SCALE GENOMIC DNA]</scope>
    <source>
        <strain evidence="17 18">YIM 123512</strain>
    </source>
</reference>
<dbReference type="PANTHER" id="PTHR30582:SF2">
    <property type="entry name" value="L,D-TRANSPEPTIDASE YCIB-RELATED"/>
    <property type="match status" value="1"/>
</dbReference>
<dbReference type="Gene3D" id="2.60.40.3710">
    <property type="match status" value="1"/>
</dbReference>
<dbReference type="Gene3D" id="2.40.440.10">
    <property type="entry name" value="L,D-transpeptidase catalytic domain-like"/>
    <property type="match status" value="1"/>
</dbReference>
<feature type="signal peptide" evidence="15">
    <location>
        <begin position="1"/>
        <end position="28"/>
    </location>
</feature>
<name>A0A6L7F4J2_9ACTN</name>
<protein>
    <submittedName>
        <fullName evidence="17">L,D-transpeptidase family protein</fullName>
    </submittedName>
</protein>
<evidence type="ECO:0000256" key="15">
    <source>
        <dbReference type="SAM" id="SignalP"/>
    </source>
</evidence>
<keyword evidence="18" id="KW-1185">Reference proteome</keyword>
<dbReference type="AlphaFoldDB" id="A0A6L7F4J2"/>
<keyword evidence="4 15" id="KW-0732">Signal</keyword>
<keyword evidence="10" id="KW-0012">Acyltransferase</keyword>
<keyword evidence="11 13" id="KW-0961">Cell wall biogenesis/degradation</keyword>
<dbReference type="Proteomes" id="UP000473325">
    <property type="component" value="Unassembled WGS sequence"/>
</dbReference>
<dbReference type="GO" id="GO:0016746">
    <property type="term" value="F:acyltransferase activity"/>
    <property type="evidence" value="ECO:0007669"/>
    <property type="project" value="UniProtKB-KW"/>
</dbReference>
<dbReference type="Gene3D" id="2.60.40.3780">
    <property type="match status" value="1"/>
</dbReference>
<evidence type="ECO:0000256" key="4">
    <source>
        <dbReference type="ARBA" id="ARBA00022729"/>
    </source>
</evidence>
<evidence type="ECO:0000256" key="2">
    <source>
        <dbReference type="ARBA" id="ARBA00022475"/>
    </source>
</evidence>
<feature type="region of interest" description="Disordered" evidence="14">
    <location>
        <begin position="37"/>
        <end position="71"/>
    </location>
</feature>
<keyword evidence="2" id="KW-1003">Cell membrane</keyword>
<evidence type="ECO:0000256" key="14">
    <source>
        <dbReference type="SAM" id="MobiDB-lite"/>
    </source>
</evidence>
<dbReference type="PANTHER" id="PTHR30582">
    <property type="entry name" value="L,D-TRANSPEPTIDASE"/>
    <property type="match status" value="1"/>
</dbReference>
<keyword evidence="5 13" id="KW-0133">Cell shape</keyword>
<evidence type="ECO:0000256" key="11">
    <source>
        <dbReference type="ARBA" id="ARBA00023316"/>
    </source>
</evidence>
<gene>
    <name evidence="17" type="ORF">GRQ65_21630</name>
</gene>
<feature type="domain" description="L,D-TPase catalytic" evidence="16">
    <location>
        <begin position="266"/>
        <end position="391"/>
    </location>
</feature>
<dbReference type="InterPro" id="IPR041280">
    <property type="entry name" value="Big_10"/>
</dbReference>
<evidence type="ECO:0000256" key="8">
    <source>
        <dbReference type="ARBA" id="ARBA00023139"/>
    </source>
</evidence>
<evidence type="ECO:0000256" key="10">
    <source>
        <dbReference type="ARBA" id="ARBA00023315"/>
    </source>
</evidence>
<dbReference type="GO" id="GO:0005576">
    <property type="term" value="C:extracellular region"/>
    <property type="evidence" value="ECO:0007669"/>
    <property type="project" value="TreeGrafter"/>
</dbReference>
<dbReference type="UniPathway" id="UPA00219"/>
<keyword evidence="3" id="KW-0808">Transferase</keyword>
<feature type="active site" description="Proton donor/acceptor" evidence="13">
    <location>
        <position position="349"/>
    </location>
</feature>
<dbReference type="SUPFAM" id="SSF141523">
    <property type="entry name" value="L,D-transpeptidase catalytic domain-like"/>
    <property type="match status" value="1"/>
</dbReference>
<dbReference type="PROSITE" id="PS51257">
    <property type="entry name" value="PROKAR_LIPOPROTEIN"/>
    <property type="match status" value="1"/>
</dbReference>
<dbReference type="Pfam" id="PF03734">
    <property type="entry name" value="YkuD"/>
    <property type="match status" value="1"/>
</dbReference>
<dbReference type="RefSeq" id="WP_160880092.1">
    <property type="nucleotide sequence ID" value="NZ_WUEK01000019.1"/>
</dbReference>
<comment type="caution">
    <text evidence="17">The sequence shown here is derived from an EMBL/GenBank/DDBJ whole genome shotgun (WGS) entry which is preliminary data.</text>
</comment>
<keyword evidence="6 13" id="KW-0573">Peptidoglycan synthesis</keyword>
<comment type="pathway">
    <text evidence="1 13">Cell wall biogenesis; peptidoglycan biosynthesis.</text>
</comment>
<proteinExistence type="predicted"/>
<evidence type="ECO:0000256" key="6">
    <source>
        <dbReference type="ARBA" id="ARBA00022984"/>
    </source>
</evidence>
<dbReference type="CDD" id="cd13432">
    <property type="entry name" value="LDT_IgD_like_2"/>
    <property type="match status" value="1"/>
</dbReference>